<gene>
    <name evidence="1" type="ORF">GJR95_39215</name>
</gene>
<evidence type="ECO:0000313" key="1">
    <source>
        <dbReference type="EMBL" id="QHW00689.1"/>
    </source>
</evidence>
<evidence type="ECO:0000313" key="2">
    <source>
        <dbReference type="Proteomes" id="UP000464577"/>
    </source>
</evidence>
<dbReference type="KEGG" id="senf:GJR95_39215"/>
<sequence>MRITLIIISTSLLFGCQGRPSQESASTTSAETAVAPDTLCFQQILKRDTTTIRLIMNGTKATGYLDINPYEKDRARGPVQGTIKGNQIQANWDRSGEGVVQRYALDLHLKADAITWHEGERVQKQGVWVLKQPTRGYEYVLNKTDCR</sequence>
<dbReference type="AlphaFoldDB" id="A0A6P1W7Z6"/>
<organism evidence="1 2">
    <name type="scientific">Spirosoma endbachense</name>
    <dbReference type="NCBI Taxonomy" id="2666025"/>
    <lineage>
        <taxon>Bacteria</taxon>
        <taxon>Pseudomonadati</taxon>
        <taxon>Bacteroidota</taxon>
        <taxon>Cytophagia</taxon>
        <taxon>Cytophagales</taxon>
        <taxon>Cytophagaceae</taxon>
        <taxon>Spirosoma</taxon>
    </lineage>
</organism>
<dbReference type="PROSITE" id="PS51257">
    <property type="entry name" value="PROKAR_LIPOPROTEIN"/>
    <property type="match status" value="1"/>
</dbReference>
<proteinExistence type="predicted"/>
<keyword evidence="2" id="KW-1185">Reference proteome</keyword>
<dbReference type="RefSeq" id="WP_162391082.1">
    <property type="nucleotide sequence ID" value="NZ_CP045997.1"/>
</dbReference>
<accession>A0A6P1W7Z6</accession>
<reference evidence="1 2" key="1">
    <citation type="submission" date="2019-11" db="EMBL/GenBank/DDBJ databases">
        <title>Spirosoma endbachense sp. nov., isolated from a natural salt meadow.</title>
        <authorList>
            <person name="Rojas J."/>
            <person name="Ambika Manirajan B."/>
            <person name="Ratering S."/>
            <person name="Suarez C."/>
            <person name="Geissler-Plaum R."/>
            <person name="Schnell S."/>
        </authorList>
    </citation>
    <scope>NUCLEOTIDE SEQUENCE [LARGE SCALE GENOMIC DNA]</scope>
    <source>
        <strain evidence="1 2">I-24</strain>
    </source>
</reference>
<protein>
    <submittedName>
        <fullName evidence="1">Uncharacterized protein</fullName>
    </submittedName>
</protein>
<name>A0A6P1W7Z6_9BACT</name>
<dbReference type="Proteomes" id="UP000464577">
    <property type="component" value="Chromosome"/>
</dbReference>
<dbReference type="EMBL" id="CP045997">
    <property type="protein sequence ID" value="QHW00689.1"/>
    <property type="molecule type" value="Genomic_DNA"/>
</dbReference>